<feature type="transmembrane region" description="Helical" evidence="1">
    <location>
        <begin position="86"/>
        <end position="108"/>
    </location>
</feature>
<proteinExistence type="predicted"/>
<protein>
    <submittedName>
        <fullName evidence="2">Uncharacterized protein</fullName>
    </submittedName>
</protein>
<name>A0AAV9H6H5_9PEZI</name>
<evidence type="ECO:0000256" key="1">
    <source>
        <dbReference type="SAM" id="Phobius"/>
    </source>
</evidence>
<keyword evidence="3" id="KW-1185">Reference proteome</keyword>
<dbReference type="EMBL" id="MU865914">
    <property type="protein sequence ID" value="KAK4455514.1"/>
    <property type="molecule type" value="Genomic_DNA"/>
</dbReference>
<dbReference type="Proteomes" id="UP001321760">
    <property type="component" value="Unassembled WGS sequence"/>
</dbReference>
<evidence type="ECO:0000313" key="2">
    <source>
        <dbReference type="EMBL" id="KAK4455514.1"/>
    </source>
</evidence>
<dbReference type="AlphaFoldDB" id="A0AAV9H6H5"/>
<comment type="caution">
    <text evidence="2">The sequence shown here is derived from an EMBL/GenBank/DDBJ whole genome shotgun (WGS) entry which is preliminary data.</text>
</comment>
<sequence>MNTAPPKSQEPKRPQPPSTHTLICGYLALQTLLIAGILRIYIWPHFPGPSHSTLHTLFFIATRYLATLPAEAQYSLWIGKKENDTWRYFVVSILPSVVIDLSLGSCFFECQVRDLARGFCASRALRGSGSLPWFW</sequence>
<accession>A0AAV9H6H5</accession>
<keyword evidence="1" id="KW-1133">Transmembrane helix</keyword>
<reference evidence="2" key="1">
    <citation type="journal article" date="2023" name="Mol. Phylogenet. Evol.">
        <title>Genome-scale phylogeny and comparative genomics of the fungal order Sordariales.</title>
        <authorList>
            <person name="Hensen N."/>
            <person name="Bonometti L."/>
            <person name="Westerberg I."/>
            <person name="Brannstrom I.O."/>
            <person name="Guillou S."/>
            <person name="Cros-Aarteil S."/>
            <person name="Calhoun S."/>
            <person name="Haridas S."/>
            <person name="Kuo A."/>
            <person name="Mondo S."/>
            <person name="Pangilinan J."/>
            <person name="Riley R."/>
            <person name="LaButti K."/>
            <person name="Andreopoulos B."/>
            <person name="Lipzen A."/>
            <person name="Chen C."/>
            <person name="Yan M."/>
            <person name="Daum C."/>
            <person name="Ng V."/>
            <person name="Clum A."/>
            <person name="Steindorff A."/>
            <person name="Ohm R.A."/>
            <person name="Martin F."/>
            <person name="Silar P."/>
            <person name="Natvig D.O."/>
            <person name="Lalanne C."/>
            <person name="Gautier V."/>
            <person name="Ament-Velasquez S.L."/>
            <person name="Kruys A."/>
            <person name="Hutchinson M.I."/>
            <person name="Powell A.J."/>
            <person name="Barry K."/>
            <person name="Miller A.N."/>
            <person name="Grigoriev I.V."/>
            <person name="Debuchy R."/>
            <person name="Gladieux P."/>
            <person name="Hiltunen Thoren M."/>
            <person name="Johannesson H."/>
        </authorList>
    </citation>
    <scope>NUCLEOTIDE SEQUENCE</scope>
    <source>
        <strain evidence="2">PSN243</strain>
    </source>
</reference>
<keyword evidence="1" id="KW-0812">Transmembrane</keyword>
<feature type="transmembrane region" description="Helical" evidence="1">
    <location>
        <begin position="21"/>
        <end position="42"/>
    </location>
</feature>
<keyword evidence="1" id="KW-0472">Membrane</keyword>
<reference evidence="2" key="2">
    <citation type="submission" date="2023-05" db="EMBL/GenBank/DDBJ databases">
        <authorList>
            <consortium name="Lawrence Berkeley National Laboratory"/>
            <person name="Steindorff A."/>
            <person name="Hensen N."/>
            <person name="Bonometti L."/>
            <person name="Westerberg I."/>
            <person name="Brannstrom I.O."/>
            <person name="Guillou S."/>
            <person name="Cros-Aarteil S."/>
            <person name="Calhoun S."/>
            <person name="Haridas S."/>
            <person name="Kuo A."/>
            <person name="Mondo S."/>
            <person name="Pangilinan J."/>
            <person name="Riley R."/>
            <person name="Labutti K."/>
            <person name="Andreopoulos B."/>
            <person name="Lipzen A."/>
            <person name="Chen C."/>
            <person name="Yanf M."/>
            <person name="Daum C."/>
            <person name="Ng V."/>
            <person name="Clum A."/>
            <person name="Ohm R."/>
            <person name="Martin F."/>
            <person name="Silar P."/>
            <person name="Natvig D."/>
            <person name="Lalanne C."/>
            <person name="Gautier V."/>
            <person name="Ament-Velasquez S.L."/>
            <person name="Kruys A."/>
            <person name="Hutchinson M.I."/>
            <person name="Powell A.J."/>
            <person name="Barry K."/>
            <person name="Miller A.N."/>
            <person name="Grigoriev I.V."/>
            <person name="Debuchy R."/>
            <person name="Gladieux P."/>
            <person name="Thoren M.H."/>
            <person name="Johannesson H."/>
        </authorList>
    </citation>
    <scope>NUCLEOTIDE SEQUENCE</scope>
    <source>
        <strain evidence="2">PSN243</strain>
    </source>
</reference>
<evidence type="ECO:0000313" key="3">
    <source>
        <dbReference type="Proteomes" id="UP001321760"/>
    </source>
</evidence>
<organism evidence="2 3">
    <name type="scientific">Podospora aff. communis PSN243</name>
    <dbReference type="NCBI Taxonomy" id="3040156"/>
    <lineage>
        <taxon>Eukaryota</taxon>
        <taxon>Fungi</taxon>
        <taxon>Dikarya</taxon>
        <taxon>Ascomycota</taxon>
        <taxon>Pezizomycotina</taxon>
        <taxon>Sordariomycetes</taxon>
        <taxon>Sordariomycetidae</taxon>
        <taxon>Sordariales</taxon>
        <taxon>Podosporaceae</taxon>
        <taxon>Podospora</taxon>
    </lineage>
</organism>
<gene>
    <name evidence="2" type="ORF">QBC34DRAFT_69465</name>
</gene>